<feature type="chain" id="PRO_5043474491" description="Rhamnogalacturonase A/B/Epimerase-like pectate lyase domain-containing protein" evidence="1">
    <location>
        <begin position="24"/>
        <end position="1516"/>
    </location>
</feature>
<dbReference type="Gene3D" id="2.160.20.10">
    <property type="entry name" value="Single-stranded right-handed beta-helix, Pectin lyase-like"/>
    <property type="match status" value="2"/>
</dbReference>
<dbReference type="InterPro" id="IPR024079">
    <property type="entry name" value="MetalloPept_cat_dom_sf"/>
</dbReference>
<sequence length="1516" mass="165895">MLTRSWVSSGLWLLLTVTYHVHGAAVNTNHTRAPADSNPPPPQNILDALAVVRQAQVDAALRSQQRFANPAKNIYKLRPASKQQSFNNSTNLKAVDDHVAKAAALVAEYEAKTNPTPPLNLTDDGIFGLNKRDGGSFWMEGVERNGAVAIGGKPGYKVFRNVRDFGAIGNGVADDTAAINAAISSGGRCGENCGSSTTSPALVYFPPGVYLVSSPIISYYNTQLIGNAIQRPIIRAAKSFVGLGIISSDVYIPNGNSAEWYLNQNNFLRQIRNFNIDVRAVPNVMPGLEDVTPAGIHWQVAQATSIQNVRIIMSTDPNTNQAGIWMENGSGGFMSDVSFLGGKVGAFLGNQQFTIRGFTFQGCQTAVHMLWDWAFTMKSFKIDGCQVAFNVTENAGGRDGKRGQGIGSMTILDSTISNTPVGIQTFGQIDGATTAIFVENLKLNSVETAIRADGRTIVALPGGTGTIASWASGSMYSDTDLKNFGDGVRNQAGGPITPLLKAPLDLIGDDGWFERSKPQYEDVPASQFWNVKTKYGALGNGRSDDTAAINKALSEAAAAKAIAYFPYGIYVITDTIFIPPGSRVVGEVWPQIMAVGQKFEDVNNARVAVRVGNEGDKGSVELQDLLFTVRGATAGAIVVQWNIHEDKQGSAAMWDCHVRVGGAAGSSLQAEHCPKLTGQVNPKCMAASLLMHQTSQSSGYFENVWVWTADHDMDKVSQDQIDIYSARGWLIESEGPSWLYGTAAEHNVLYQYQIYNATNIFLGMIQTESPYFQSTPGAPAPFQPSIVSKRDTTTYYPNDPAFDDCDGSDRMCAVSWALRIHESLNIHLYGAGLYSWFNNYDQDGCLYTDTCQAKLVDMDDSTSTMTRVHNLVTIGAQNMMDATYAGSIPATNYKNGFASSLMGWVAGTPSNLLAKKSNKKNARVEDIPVDAYTQRLAGFIKCTDKDKAILKQALQDALKVAFNVVNLGKPHELDPRLDPNHKYPFDAWETYFGEHDGTSVQNWAQAFKNYFRMLGADAQQQDDFVKKKKPFPWGVGGTEAGGNSYPITFECIKPGDQIGHKCLRPGSKVGAAAHPNYDNPTGGDKAPWIAIMDICPRFLDTRTDPLHRLIGRYEDLENSAAYLVSRPGIIIHEMMHFFYTKEDSPIMDQCEEFEAGIWPRHNKDEHKTCKDLGGTAKYGPFFASELALNSDPFKRHLAEQNADNYQYHAMSIYMNLYNSKWKPDALSKRGEVEDVMTDEDDELTKVDPHDRVTCHGDNKGIDYARDCYKAATYSDAEYDARDTISTNQIQGSYEVGKYGSCTATFTPNSGVRCYWYKTDLKDHAISLATECGAPSTLQVDFDQGLGRKCSGVLELKQGDTPKEKTTVYIVGDSVFSYDSSNGVWTGKHKWLSFKEDKDPRKDDNVLLNWCAASGNMAAQGETLPDTYKSGQWPTGAVGTVTPFGNIGCEYVNNPAISYNNAGPGDVVGELKCLIGLMRGKCVKYNGKDIWPGYLPCASDKGQHMHFIFAVCEFQAP</sequence>
<dbReference type="GO" id="GO:0008237">
    <property type="term" value="F:metallopeptidase activity"/>
    <property type="evidence" value="ECO:0007669"/>
    <property type="project" value="InterPro"/>
</dbReference>
<evidence type="ECO:0000313" key="4">
    <source>
        <dbReference type="Proteomes" id="UP001365542"/>
    </source>
</evidence>
<evidence type="ECO:0000256" key="1">
    <source>
        <dbReference type="SAM" id="SignalP"/>
    </source>
</evidence>
<dbReference type="SUPFAM" id="SSF51126">
    <property type="entry name" value="Pectin lyase-like"/>
    <property type="match status" value="2"/>
</dbReference>
<evidence type="ECO:0000259" key="2">
    <source>
        <dbReference type="Pfam" id="PF12708"/>
    </source>
</evidence>
<dbReference type="PANTHER" id="PTHR33928:SF2">
    <property type="entry name" value="PECTATE LYASE SUPERFAMILY PROTEIN DOMAIN-CONTAINING PROTEIN-RELATED"/>
    <property type="match status" value="1"/>
</dbReference>
<feature type="domain" description="Rhamnogalacturonase A/B/Epimerase-like pectate lyase" evidence="2">
    <location>
        <begin position="159"/>
        <end position="389"/>
    </location>
</feature>
<name>A0AAV9WU27_9PEZI</name>
<dbReference type="InterPro" id="IPR024535">
    <property type="entry name" value="RHGA/B-epi-like_pectate_lyase"/>
</dbReference>
<dbReference type="CDD" id="cd23668">
    <property type="entry name" value="GH55_beta13glucanase-like"/>
    <property type="match status" value="1"/>
</dbReference>
<protein>
    <recommendedName>
        <fullName evidence="2">Rhamnogalacturonase A/B/Epimerase-like pectate lyase domain-containing protein</fullName>
    </recommendedName>
</protein>
<dbReference type="Proteomes" id="UP001365542">
    <property type="component" value="Unassembled WGS sequence"/>
</dbReference>
<dbReference type="InterPro" id="IPR012334">
    <property type="entry name" value="Pectin_lyas_fold"/>
</dbReference>
<dbReference type="EMBL" id="JAVHJO010000017">
    <property type="protein sequence ID" value="KAK6525211.1"/>
    <property type="molecule type" value="Genomic_DNA"/>
</dbReference>
<proteinExistence type="predicted"/>
<keyword evidence="1" id="KW-0732">Signal</keyword>
<comment type="caution">
    <text evidence="3">The sequence shown here is derived from an EMBL/GenBank/DDBJ whole genome shotgun (WGS) entry which is preliminary data.</text>
</comment>
<reference evidence="3 4" key="1">
    <citation type="submission" date="2019-10" db="EMBL/GenBank/DDBJ databases">
        <authorList>
            <person name="Palmer J.M."/>
        </authorList>
    </citation>
    <scope>NUCLEOTIDE SEQUENCE [LARGE SCALE GENOMIC DNA]</scope>
    <source>
        <strain evidence="3 4">TWF694</strain>
    </source>
</reference>
<dbReference type="InterPro" id="IPR039279">
    <property type="entry name" value="QRT3-like"/>
</dbReference>
<feature type="domain" description="Rhamnogalacturonase A/B/Epimerase-like pectate lyase" evidence="2">
    <location>
        <begin position="528"/>
        <end position="593"/>
    </location>
</feature>
<dbReference type="GO" id="GO:0004650">
    <property type="term" value="F:polygalacturonase activity"/>
    <property type="evidence" value="ECO:0007669"/>
    <property type="project" value="InterPro"/>
</dbReference>
<evidence type="ECO:0000313" key="3">
    <source>
        <dbReference type="EMBL" id="KAK6525211.1"/>
    </source>
</evidence>
<dbReference type="InterPro" id="IPR011050">
    <property type="entry name" value="Pectin_lyase_fold/virulence"/>
</dbReference>
<gene>
    <name evidence="3" type="ORF">TWF694_005357</name>
</gene>
<feature type="signal peptide" evidence="1">
    <location>
        <begin position="1"/>
        <end position="23"/>
    </location>
</feature>
<dbReference type="Gene3D" id="3.40.390.10">
    <property type="entry name" value="Collagenase (Catalytic Domain)"/>
    <property type="match status" value="1"/>
</dbReference>
<dbReference type="PANTHER" id="PTHR33928">
    <property type="entry name" value="POLYGALACTURONASE QRT3"/>
    <property type="match status" value="1"/>
</dbReference>
<dbReference type="Pfam" id="PF12708">
    <property type="entry name" value="Pect-lyase_RHGA_epim"/>
    <property type="match status" value="2"/>
</dbReference>
<dbReference type="FunFam" id="2.160.20.10:FF:000049">
    <property type="entry name" value="Putative exo-beta-1,3-glucanase"/>
    <property type="match status" value="1"/>
</dbReference>
<keyword evidence="4" id="KW-1185">Reference proteome</keyword>
<accession>A0AAV9WU27</accession>
<organism evidence="3 4">
    <name type="scientific">Orbilia ellipsospora</name>
    <dbReference type="NCBI Taxonomy" id="2528407"/>
    <lineage>
        <taxon>Eukaryota</taxon>
        <taxon>Fungi</taxon>
        <taxon>Dikarya</taxon>
        <taxon>Ascomycota</taxon>
        <taxon>Pezizomycotina</taxon>
        <taxon>Orbiliomycetes</taxon>
        <taxon>Orbiliales</taxon>
        <taxon>Orbiliaceae</taxon>
        <taxon>Orbilia</taxon>
    </lineage>
</organism>